<evidence type="ECO:0000259" key="2">
    <source>
        <dbReference type="Pfam" id="PF05876"/>
    </source>
</evidence>
<dbReference type="InterPro" id="IPR027417">
    <property type="entry name" value="P-loop_NTPase"/>
</dbReference>
<dbReference type="Gene3D" id="3.40.50.300">
    <property type="entry name" value="P-loop containing nucleotide triphosphate hydrolases"/>
    <property type="match status" value="1"/>
</dbReference>
<evidence type="ECO:0000259" key="3">
    <source>
        <dbReference type="Pfam" id="PF20454"/>
    </source>
</evidence>
<gene>
    <name evidence="4" type="ORF">QO034_13350</name>
</gene>
<dbReference type="InterPro" id="IPR051220">
    <property type="entry name" value="TFA_Chaperone"/>
</dbReference>
<evidence type="ECO:0000256" key="1">
    <source>
        <dbReference type="SAM" id="MobiDB-lite"/>
    </source>
</evidence>
<protein>
    <submittedName>
        <fullName evidence="4">Phage terminase large subunit family protein</fullName>
    </submittedName>
</protein>
<organism evidence="4 5">
    <name type="scientific">Sedimentitalea xiamensis</name>
    <dbReference type="NCBI Taxonomy" id="3050037"/>
    <lineage>
        <taxon>Bacteria</taxon>
        <taxon>Pseudomonadati</taxon>
        <taxon>Pseudomonadota</taxon>
        <taxon>Alphaproteobacteria</taxon>
        <taxon>Rhodobacterales</taxon>
        <taxon>Paracoccaceae</taxon>
        <taxon>Sedimentitalea</taxon>
    </lineage>
</organism>
<sequence>MPGLIERALSVLAPPPDLTVSQWSDEYRRLSAESSASPGHYRTERTEYMREPMDMVGDPKVRRITFMSSAQVAKSTFVENVIAYFMHSDPCPILHVSPTIDSAKMFSKERLAPMLRDTPALRGIVKDAKSRDSENTIMGKKFPGGILALVGANAPAGLASRPIRIVLCDEVDRFERSAGTEGDPINLAVKRTTTFWNRVLIFVSTPGNKGESRIEEEYENGDMRQRHCPCPECGAFQVLKWAQVKWQDGDPYTALYECEHCGEKWNDTVRNQAVKEGYWKPQRPFNGNVSYHLSQLYSPFAPLAEGVRDFLDAKGNPELLKTWVNTFLGETWEEAGKRLDWSDVMDHRTEYVTPVPEGVTLLTGAIDVQDDRFEVEVVGWGDDYRSWSIDYHVIYGDLSTPEPWAELRRYIAQPREHPVFGDIAPRAWCMDSGGHYTTAVYDFSATIPNVFAIKGVAGGGKPAVGRPSRNNIRKIPLFPLGVDTLKEIVVSRLKVENNEAGYCAFPATEKYGDDYFRGMTAEEYRTRFVKGFRRSEWFKIRPRNEPFDLRVYATAALEMLSVDLNAQRRAALRQKFKHDIEKIMPRTKPRARKPQESWVDRWKND</sequence>
<reference evidence="4 5" key="1">
    <citation type="submission" date="2023-05" db="EMBL/GenBank/DDBJ databases">
        <title>Sedimentitalea sp. nov. JM2-8.</title>
        <authorList>
            <person name="Huang J."/>
        </authorList>
    </citation>
    <scope>NUCLEOTIDE SEQUENCE [LARGE SCALE GENOMIC DNA]</scope>
    <source>
        <strain evidence="4 5">JM2-8</strain>
    </source>
</reference>
<feature type="domain" description="Terminase large subunit GpA endonuclease" evidence="3">
    <location>
        <begin position="289"/>
        <end position="563"/>
    </location>
</feature>
<name>A0ABT7FG48_9RHOB</name>
<dbReference type="InterPro" id="IPR046453">
    <property type="entry name" value="GpA_ATPase"/>
</dbReference>
<evidence type="ECO:0000313" key="4">
    <source>
        <dbReference type="EMBL" id="MDK3074102.1"/>
    </source>
</evidence>
<dbReference type="HAMAP" id="MF_04144">
    <property type="entry name" value="TERL_LAMBDA"/>
    <property type="match status" value="1"/>
</dbReference>
<dbReference type="InterPro" id="IPR008866">
    <property type="entry name" value="Phage_lambda_GpA-like"/>
</dbReference>
<evidence type="ECO:0000313" key="5">
    <source>
        <dbReference type="Proteomes" id="UP001227126"/>
    </source>
</evidence>
<proteinExistence type="inferred from homology"/>
<keyword evidence="5" id="KW-1185">Reference proteome</keyword>
<dbReference type="Pfam" id="PF20454">
    <property type="entry name" value="GpA_nuclease"/>
    <property type="match status" value="1"/>
</dbReference>
<dbReference type="Pfam" id="PF05876">
    <property type="entry name" value="GpA_ATPase"/>
    <property type="match status" value="1"/>
</dbReference>
<dbReference type="PANTHER" id="PTHR34413:SF2">
    <property type="entry name" value="PROPHAGE TAIL FIBER ASSEMBLY PROTEIN HOMOLOG TFAE-RELATED"/>
    <property type="match status" value="1"/>
</dbReference>
<dbReference type="RefSeq" id="WP_284486036.1">
    <property type="nucleotide sequence ID" value="NZ_JASNJE010000015.1"/>
</dbReference>
<comment type="caution">
    <text evidence="4">The sequence shown here is derived from an EMBL/GenBank/DDBJ whole genome shotgun (WGS) entry which is preliminary data.</text>
</comment>
<feature type="region of interest" description="Disordered" evidence="1">
    <location>
        <begin position="585"/>
        <end position="605"/>
    </location>
</feature>
<accession>A0ABT7FG48</accession>
<dbReference type="InterPro" id="IPR046454">
    <property type="entry name" value="GpA_endonuclease"/>
</dbReference>
<dbReference type="Proteomes" id="UP001227126">
    <property type="component" value="Unassembled WGS sequence"/>
</dbReference>
<feature type="domain" description="Phage terminase large subunit GpA ATPase" evidence="2">
    <location>
        <begin position="35"/>
        <end position="279"/>
    </location>
</feature>
<dbReference type="PANTHER" id="PTHR34413">
    <property type="entry name" value="PROPHAGE TAIL FIBER ASSEMBLY PROTEIN HOMOLOG TFAE-RELATED-RELATED"/>
    <property type="match status" value="1"/>
</dbReference>
<dbReference type="EMBL" id="JASNJE010000015">
    <property type="protein sequence ID" value="MDK3074102.1"/>
    <property type="molecule type" value="Genomic_DNA"/>
</dbReference>
<feature type="compositionally biased region" description="Basic and acidic residues" evidence="1">
    <location>
        <begin position="593"/>
        <end position="605"/>
    </location>
</feature>